<accession>A0A7W0ID71</accession>
<gene>
    <name evidence="2" type="ORF">H1D24_38420</name>
</gene>
<dbReference type="PANTHER" id="PTHR30461:SF23">
    <property type="entry name" value="DNA RECOMBINASE-RELATED"/>
    <property type="match status" value="1"/>
</dbReference>
<dbReference type="GO" id="GO:0003677">
    <property type="term" value="F:DNA binding"/>
    <property type="evidence" value="ECO:0007669"/>
    <property type="project" value="InterPro"/>
</dbReference>
<dbReference type="Pfam" id="PF13408">
    <property type="entry name" value="Zn_ribbon_recom"/>
    <property type="match status" value="1"/>
</dbReference>
<dbReference type="PANTHER" id="PTHR30461">
    <property type="entry name" value="DNA-INVERTASE FROM LAMBDOID PROPHAGE"/>
    <property type="match status" value="1"/>
</dbReference>
<dbReference type="Proteomes" id="UP000545761">
    <property type="component" value="Unassembled WGS sequence"/>
</dbReference>
<dbReference type="GO" id="GO:0000150">
    <property type="term" value="F:DNA strand exchange activity"/>
    <property type="evidence" value="ECO:0007669"/>
    <property type="project" value="InterPro"/>
</dbReference>
<dbReference type="InterPro" id="IPR025827">
    <property type="entry name" value="Zn_ribbon_recom_dom"/>
</dbReference>
<dbReference type="InterPro" id="IPR011109">
    <property type="entry name" value="DNA_bind_recombinase_dom"/>
</dbReference>
<dbReference type="CDD" id="cd00338">
    <property type="entry name" value="Ser_Recombinase"/>
    <property type="match status" value="1"/>
</dbReference>
<comment type="caution">
    <text evidence="2">The sequence shown here is derived from an EMBL/GenBank/DDBJ whole genome shotgun (WGS) entry which is preliminary data.</text>
</comment>
<feature type="domain" description="Recombinase" evidence="1">
    <location>
        <begin position="162"/>
        <end position="280"/>
    </location>
</feature>
<dbReference type="Gene3D" id="3.40.50.1390">
    <property type="entry name" value="Resolvase, N-terminal catalytic domain"/>
    <property type="match status" value="1"/>
</dbReference>
<sequence>MPVPVGTYYRISEDMVGDAKGVKRQREDCLNLARLRRWDPVQYEDNDLSAYKPTVVRPDFEQMLKDLDAGIIKGIVVYDLDRFTRQPRELERTIEIYDRHPGLIFASLQGDINLMTSDGRTMARVLVAFANKASADTARRVKRKQEELAVTEVKLVHGGRVPYGWMPDGETADPEAKKEILKAHERIMAGDRIHEIRDDWLARDVIPRSRSGKRFGKDGGLQHSTVTRVLTNPALAGIKVYRGEVLREEHGSLIKGSWEAICTPERLEEVTAELEGRTPPRNPNVTPYLLSGIARCGKCTGPMRGQYRKDRKGNRVPAYCCHQEKGGCGGISRKAEPIDELIISLVLADEERVKSKVTTKAPTWEGEAELAEVQGEIRELIQAKNDKKISVSTLIQLMPDLETKRDRLLAEQRRARAARRTAEVISTASRDAFDALPTIERQRARILQSIQAVIIHPAGKGAGPKFNPDLIEPIWA</sequence>
<dbReference type="Pfam" id="PF00239">
    <property type="entry name" value="Resolvase"/>
    <property type="match status" value="1"/>
</dbReference>
<dbReference type="RefSeq" id="WP_181662388.1">
    <property type="nucleotide sequence ID" value="NZ_JACEHE010000046.1"/>
</dbReference>
<reference evidence="2 3" key="1">
    <citation type="submission" date="2020-07" db="EMBL/GenBank/DDBJ databases">
        <title>Streptomyces isolated from Indian soil.</title>
        <authorList>
            <person name="Mandal S."/>
            <person name="Maiti P.K."/>
        </authorList>
    </citation>
    <scope>NUCLEOTIDE SEQUENCE [LARGE SCALE GENOMIC DNA]</scope>
    <source>
        <strain evidence="2 3">PSKA28</strain>
    </source>
</reference>
<organism evidence="2 3">
    <name type="scientific">Streptomyces himalayensis subsp. himalayensis</name>
    <dbReference type="NCBI Taxonomy" id="2756131"/>
    <lineage>
        <taxon>Bacteria</taxon>
        <taxon>Bacillati</taxon>
        <taxon>Actinomycetota</taxon>
        <taxon>Actinomycetes</taxon>
        <taxon>Kitasatosporales</taxon>
        <taxon>Streptomycetaceae</taxon>
        <taxon>Streptomyces</taxon>
        <taxon>Streptomyces himalayensis</taxon>
    </lineage>
</organism>
<dbReference type="InterPro" id="IPR038109">
    <property type="entry name" value="DNA_bind_recomb_sf"/>
</dbReference>
<name>A0A7W0ID71_9ACTN</name>
<proteinExistence type="predicted"/>
<dbReference type="InterPro" id="IPR006119">
    <property type="entry name" value="Resolv_N"/>
</dbReference>
<dbReference type="EMBL" id="JACEHE010000046">
    <property type="protein sequence ID" value="MBA2951470.1"/>
    <property type="molecule type" value="Genomic_DNA"/>
</dbReference>
<evidence type="ECO:0000313" key="3">
    <source>
        <dbReference type="Proteomes" id="UP000545761"/>
    </source>
</evidence>
<dbReference type="AlphaFoldDB" id="A0A7W0ID71"/>
<dbReference type="Gene3D" id="3.90.1750.20">
    <property type="entry name" value="Putative Large Serine Recombinase, Chain B, Domain 2"/>
    <property type="match status" value="1"/>
</dbReference>
<dbReference type="SMART" id="SM00857">
    <property type="entry name" value="Resolvase"/>
    <property type="match status" value="1"/>
</dbReference>
<evidence type="ECO:0000259" key="1">
    <source>
        <dbReference type="PROSITE" id="PS51737"/>
    </source>
</evidence>
<protein>
    <submittedName>
        <fullName evidence="2">Recombinase family protein</fullName>
    </submittedName>
</protein>
<dbReference type="Pfam" id="PF07508">
    <property type="entry name" value="Recombinase"/>
    <property type="match status" value="1"/>
</dbReference>
<dbReference type="SUPFAM" id="SSF53041">
    <property type="entry name" value="Resolvase-like"/>
    <property type="match status" value="1"/>
</dbReference>
<dbReference type="InterPro" id="IPR050639">
    <property type="entry name" value="SSR_resolvase"/>
</dbReference>
<dbReference type="PROSITE" id="PS51737">
    <property type="entry name" value="RECOMBINASE_DNA_BIND"/>
    <property type="match status" value="1"/>
</dbReference>
<evidence type="ECO:0000313" key="2">
    <source>
        <dbReference type="EMBL" id="MBA2951470.1"/>
    </source>
</evidence>
<dbReference type="InterPro" id="IPR036162">
    <property type="entry name" value="Resolvase-like_N_sf"/>
</dbReference>